<keyword evidence="2" id="KW-1185">Reference proteome</keyword>
<evidence type="ECO:0000313" key="1">
    <source>
        <dbReference type="EMBL" id="THV47796.1"/>
    </source>
</evidence>
<evidence type="ECO:0000313" key="2">
    <source>
        <dbReference type="Proteomes" id="UP000308671"/>
    </source>
</evidence>
<comment type="caution">
    <text evidence="1">The sequence shown here is derived from an EMBL/GenBank/DDBJ whole genome shotgun (WGS) entry which is preliminary data.</text>
</comment>
<dbReference type="Proteomes" id="UP000308671">
    <property type="component" value="Unassembled WGS sequence"/>
</dbReference>
<reference evidence="1 2" key="1">
    <citation type="submission" date="2017-12" db="EMBL/GenBank/DDBJ databases">
        <title>Comparative genomics of Botrytis spp.</title>
        <authorList>
            <person name="Valero-Jimenez C.A."/>
            <person name="Tapia P."/>
            <person name="Veloso J."/>
            <person name="Silva-Moreno E."/>
            <person name="Staats M."/>
            <person name="Valdes J.H."/>
            <person name="Van Kan J.A.L."/>
        </authorList>
    </citation>
    <scope>NUCLEOTIDE SEQUENCE [LARGE SCALE GENOMIC DNA]</scope>
    <source>
        <strain evidence="1 2">MUCL435</strain>
    </source>
</reference>
<protein>
    <submittedName>
        <fullName evidence="1">Uncharacterized protein</fullName>
    </submittedName>
</protein>
<dbReference type="EMBL" id="PQXL01000288">
    <property type="protein sequence ID" value="THV47796.1"/>
    <property type="molecule type" value="Genomic_DNA"/>
</dbReference>
<organism evidence="1 2">
    <name type="scientific">Botrytis galanthina</name>
    <dbReference type="NCBI Taxonomy" id="278940"/>
    <lineage>
        <taxon>Eukaryota</taxon>
        <taxon>Fungi</taxon>
        <taxon>Dikarya</taxon>
        <taxon>Ascomycota</taxon>
        <taxon>Pezizomycotina</taxon>
        <taxon>Leotiomycetes</taxon>
        <taxon>Helotiales</taxon>
        <taxon>Sclerotiniaceae</taxon>
        <taxon>Botrytis</taxon>
    </lineage>
</organism>
<sequence>MANPKECVCEAIHIRLEEIIDDEQDINPSRGYLHQCVNTVSQIVALGHHKRGTVFEDYKQLPTSISNDYHSQFPQSRSLVEPAPPAEYQGWPFHGFLELTRRMTCPNIEDDSRPAKQHKQLLLHVLDGTDDEDVRPVK</sequence>
<dbReference type="AlphaFoldDB" id="A0A4V4HU27"/>
<gene>
    <name evidence="1" type="ORF">BGAL_0288g00070</name>
</gene>
<dbReference type="OrthoDB" id="3440156at2759"/>
<name>A0A4V4HU27_9HELO</name>
<proteinExistence type="predicted"/>
<accession>A0A4V4HU27</accession>